<organism evidence="2 3">
    <name type="scientific">Serpentinicella alkaliphila</name>
    <dbReference type="NCBI Taxonomy" id="1734049"/>
    <lineage>
        <taxon>Bacteria</taxon>
        <taxon>Bacillati</taxon>
        <taxon>Bacillota</taxon>
        <taxon>Clostridia</taxon>
        <taxon>Peptostreptococcales</taxon>
        <taxon>Natronincolaceae</taxon>
        <taxon>Serpentinicella</taxon>
    </lineage>
</organism>
<proteinExistence type="predicted"/>
<sequence>MPEIINYSGGYNLDFIMLPSEHIGQFNDFMKQYGELSDYQIYSKIAEVKGQVSKEVLNQHLQNLDALTNMNGFVTDTAKFRIEAVKKVLAEASSSNLQPRVDSNFFFGGSSLLLWFLILAAVWRRPFRGPTFGRPGFGFW</sequence>
<gene>
    <name evidence="2" type="ORF">EDD79_10728</name>
</gene>
<name>A0A4R2SZ11_9FIRM</name>
<dbReference type="EMBL" id="SLYC01000072">
    <property type="protein sequence ID" value="TCP94755.1"/>
    <property type="molecule type" value="Genomic_DNA"/>
</dbReference>
<evidence type="ECO:0000313" key="3">
    <source>
        <dbReference type="Proteomes" id="UP000295504"/>
    </source>
</evidence>
<dbReference type="OrthoDB" id="1956655at2"/>
<dbReference type="Proteomes" id="UP000295504">
    <property type="component" value="Unassembled WGS sequence"/>
</dbReference>
<protein>
    <submittedName>
        <fullName evidence="2">Uncharacterized protein</fullName>
    </submittedName>
</protein>
<keyword evidence="1" id="KW-1133">Transmembrane helix</keyword>
<reference evidence="2 3" key="1">
    <citation type="submission" date="2019-03" db="EMBL/GenBank/DDBJ databases">
        <title>Genomic Encyclopedia of Type Strains, Phase IV (KMG-IV): sequencing the most valuable type-strain genomes for metagenomic binning, comparative biology and taxonomic classification.</title>
        <authorList>
            <person name="Goeker M."/>
        </authorList>
    </citation>
    <scope>NUCLEOTIDE SEQUENCE [LARGE SCALE GENOMIC DNA]</scope>
    <source>
        <strain evidence="2 3">DSM 100013</strain>
    </source>
</reference>
<comment type="caution">
    <text evidence="2">The sequence shown here is derived from an EMBL/GenBank/DDBJ whole genome shotgun (WGS) entry which is preliminary data.</text>
</comment>
<keyword evidence="3" id="KW-1185">Reference proteome</keyword>
<feature type="transmembrane region" description="Helical" evidence="1">
    <location>
        <begin position="105"/>
        <end position="123"/>
    </location>
</feature>
<evidence type="ECO:0000313" key="2">
    <source>
        <dbReference type="EMBL" id="TCP94755.1"/>
    </source>
</evidence>
<dbReference type="RefSeq" id="WP_132849814.1">
    <property type="nucleotide sequence ID" value="NZ_CP058648.1"/>
</dbReference>
<keyword evidence="1" id="KW-0472">Membrane</keyword>
<accession>A0A4R2SZ11</accession>
<keyword evidence="1" id="KW-0812">Transmembrane</keyword>
<dbReference type="AlphaFoldDB" id="A0A4R2SZ11"/>
<evidence type="ECO:0000256" key="1">
    <source>
        <dbReference type="SAM" id="Phobius"/>
    </source>
</evidence>